<dbReference type="OrthoDB" id="9809167at2"/>
<comment type="caution">
    <text evidence="9">The sequence shown here is derived from an EMBL/GenBank/DDBJ whole genome shotgun (WGS) entry which is preliminary data.</text>
</comment>
<evidence type="ECO:0000313" key="9">
    <source>
        <dbReference type="EMBL" id="TWF91241.1"/>
    </source>
</evidence>
<dbReference type="InterPro" id="IPR026030">
    <property type="entry name" value="Pur-cyt_permease_Fcy2/21/22"/>
</dbReference>
<feature type="transmembrane region" description="Helical" evidence="8">
    <location>
        <begin position="85"/>
        <end position="108"/>
    </location>
</feature>
<keyword evidence="10" id="KW-1185">Reference proteome</keyword>
<evidence type="ECO:0000313" key="10">
    <source>
        <dbReference type="Proteomes" id="UP000317940"/>
    </source>
</evidence>
<evidence type="ECO:0000256" key="1">
    <source>
        <dbReference type="ARBA" id="ARBA00004141"/>
    </source>
</evidence>
<feature type="transmembrane region" description="Helical" evidence="8">
    <location>
        <begin position="342"/>
        <end position="361"/>
    </location>
</feature>
<feature type="transmembrane region" description="Helical" evidence="8">
    <location>
        <begin position="186"/>
        <end position="204"/>
    </location>
</feature>
<evidence type="ECO:0000256" key="6">
    <source>
        <dbReference type="ARBA" id="ARBA00023136"/>
    </source>
</evidence>
<evidence type="ECO:0000256" key="4">
    <source>
        <dbReference type="ARBA" id="ARBA00022692"/>
    </source>
</evidence>
<evidence type="ECO:0000256" key="2">
    <source>
        <dbReference type="ARBA" id="ARBA00008974"/>
    </source>
</evidence>
<feature type="transmembrane region" description="Helical" evidence="8">
    <location>
        <begin position="153"/>
        <end position="174"/>
    </location>
</feature>
<feature type="transmembrane region" description="Helical" evidence="8">
    <location>
        <begin position="256"/>
        <end position="282"/>
    </location>
</feature>
<feature type="transmembrane region" description="Helical" evidence="8">
    <location>
        <begin position="61"/>
        <end position="79"/>
    </location>
</feature>
<dbReference type="PANTHER" id="PTHR31806">
    <property type="entry name" value="PURINE-CYTOSINE PERMEASE FCY2-RELATED"/>
    <property type="match status" value="1"/>
</dbReference>
<feature type="transmembrane region" description="Helical" evidence="8">
    <location>
        <begin position="216"/>
        <end position="235"/>
    </location>
</feature>
<feature type="transmembrane region" description="Helical" evidence="8">
    <location>
        <begin position="373"/>
        <end position="394"/>
    </location>
</feature>
<comment type="similarity">
    <text evidence="2 7">Belongs to the purine-cytosine permease (2.A.39) family.</text>
</comment>
<reference evidence="9 10" key="1">
    <citation type="submission" date="2019-06" db="EMBL/GenBank/DDBJ databases">
        <title>Sequencing the genomes of 1000 actinobacteria strains.</title>
        <authorList>
            <person name="Klenk H.-P."/>
        </authorList>
    </citation>
    <scope>NUCLEOTIDE SEQUENCE [LARGE SCALE GENOMIC DNA]</scope>
    <source>
        <strain evidence="9 10">DSM 44826</strain>
    </source>
</reference>
<feature type="transmembrane region" description="Helical" evidence="8">
    <location>
        <begin position="415"/>
        <end position="432"/>
    </location>
</feature>
<sequence length="488" mass="50333">MTTPATTREPAAATSRAAETAAYGDRILAIEPTSIEPVPAGARHGKPLGLLWTWTSPNMEFATAFVGVLAVGILGLGFWPAVLALVLGTALGAVSHGLLGVVGPRFGVTQMVAGRSAFGFLGNALPAGLNALTAGIGWFAVNSVSAAYALNTLLGWPLLLCLFVVVILQVAAACFGHNFVHTAEKYTFPVLTLVFVAAAAVILANSRPGSATGAHAAPGAFWLTAGAAFGYAAGWTPYGADYTRYLPATTARWKTALWPAVGVFVSCAFLEIIGAASSTVLIPDAIASKLSLTGAFIYSLPGWLADLTLLAIALGGIAANALNIYSGSLSFVAIGRGLPARLNRAVVALVLGTVGTLLAWSGLSNSGTKYENFLLVISYWIGPWLGVTFLDHFLSRARSDTDTAALLQDTTYRNWAAPIAMAAGTGLGVWLFSNQTDYVGLVAKQHPGIGDLAFAAGFTLAVLLHLALRRVPGLVRTPVTGAPVAGVG</sequence>
<keyword evidence="6 7" id="KW-0472">Membrane</keyword>
<dbReference type="Pfam" id="PF02133">
    <property type="entry name" value="Transp_cyt_pur"/>
    <property type="match status" value="1"/>
</dbReference>
<evidence type="ECO:0000256" key="7">
    <source>
        <dbReference type="PIRNR" id="PIRNR002744"/>
    </source>
</evidence>
<dbReference type="PANTHER" id="PTHR31806:SF1">
    <property type="entry name" value="PURINE-CYTOSINE PERMEASE FCY2-RELATED"/>
    <property type="match status" value="1"/>
</dbReference>
<keyword evidence="3 7" id="KW-0813">Transport</keyword>
<dbReference type="PIRSF" id="PIRSF002744">
    <property type="entry name" value="Pur-cyt_permease"/>
    <property type="match status" value="1"/>
</dbReference>
<feature type="transmembrane region" description="Helical" evidence="8">
    <location>
        <begin position="302"/>
        <end position="322"/>
    </location>
</feature>
<dbReference type="GO" id="GO:0022857">
    <property type="term" value="F:transmembrane transporter activity"/>
    <property type="evidence" value="ECO:0007669"/>
    <property type="project" value="InterPro"/>
</dbReference>
<accession>A0A561TVV3</accession>
<keyword evidence="5 8" id="KW-1133">Transmembrane helix</keyword>
<dbReference type="GO" id="GO:0005886">
    <property type="term" value="C:plasma membrane"/>
    <property type="evidence" value="ECO:0007669"/>
    <property type="project" value="TreeGrafter"/>
</dbReference>
<evidence type="ECO:0000256" key="5">
    <source>
        <dbReference type="ARBA" id="ARBA00022989"/>
    </source>
</evidence>
<feature type="transmembrane region" description="Helical" evidence="8">
    <location>
        <begin position="452"/>
        <end position="468"/>
    </location>
</feature>
<dbReference type="InterPro" id="IPR001248">
    <property type="entry name" value="Pur-cyt_permease"/>
</dbReference>
<feature type="transmembrane region" description="Helical" evidence="8">
    <location>
        <begin position="120"/>
        <end position="141"/>
    </location>
</feature>
<dbReference type="RefSeq" id="WP_145908854.1">
    <property type="nucleotide sequence ID" value="NZ_BAAAMZ010000033.1"/>
</dbReference>
<dbReference type="AlphaFoldDB" id="A0A561TVV3"/>
<protein>
    <submittedName>
        <fullName evidence="9">NCS1 nucleoside transporter family</fullName>
    </submittedName>
</protein>
<keyword evidence="4 8" id="KW-0812">Transmembrane</keyword>
<name>A0A561TVV3_9ACTN</name>
<dbReference type="Proteomes" id="UP000317940">
    <property type="component" value="Unassembled WGS sequence"/>
</dbReference>
<dbReference type="Gene3D" id="1.10.4160.10">
    <property type="entry name" value="Hydantoin permease"/>
    <property type="match status" value="1"/>
</dbReference>
<proteinExistence type="inferred from homology"/>
<evidence type="ECO:0000256" key="8">
    <source>
        <dbReference type="SAM" id="Phobius"/>
    </source>
</evidence>
<organism evidence="9 10">
    <name type="scientific">Kitasatospora viridis</name>
    <dbReference type="NCBI Taxonomy" id="281105"/>
    <lineage>
        <taxon>Bacteria</taxon>
        <taxon>Bacillati</taxon>
        <taxon>Actinomycetota</taxon>
        <taxon>Actinomycetes</taxon>
        <taxon>Kitasatosporales</taxon>
        <taxon>Streptomycetaceae</taxon>
        <taxon>Kitasatospora</taxon>
    </lineage>
</organism>
<comment type="subcellular location">
    <subcellularLocation>
        <location evidence="1">Membrane</location>
        <topology evidence="1">Multi-pass membrane protein</topology>
    </subcellularLocation>
</comment>
<gene>
    <name evidence="9" type="ORF">FHX73_12353</name>
</gene>
<dbReference type="EMBL" id="VIWT01000002">
    <property type="protein sequence ID" value="TWF91241.1"/>
    <property type="molecule type" value="Genomic_DNA"/>
</dbReference>
<evidence type="ECO:0000256" key="3">
    <source>
        <dbReference type="ARBA" id="ARBA00022448"/>
    </source>
</evidence>